<proteinExistence type="predicted"/>
<dbReference type="SUPFAM" id="SSF48371">
    <property type="entry name" value="ARM repeat"/>
    <property type="match status" value="1"/>
</dbReference>
<dbReference type="Proteomes" id="UP000322225">
    <property type="component" value="Chromosome 8"/>
</dbReference>
<gene>
    <name evidence="1" type="ORF">CI109_104659</name>
</gene>
<dbReference type="KEGG" id="ksn:43590122"/>
<dbReference type="RefSeq" id="XP_031859753.1">
    <property type="nucleotide sequence ID" value="XM_032005969.1"/>
</dbReference>
<evidence type="ECO:0000313" key="2">
    <source>
        <dbReference type="Proteomes" id="UP000322225"/>
    </source>
</evidence>
<organism evidence="1 2">
    <name type="scientific">Kwoniella shandongensis</name>
    <dbReference type="NCBI Taxonomy" id="1734106"/>
    <lineage>
        <taxon>Eukaryota</taxon>
        <taxon>Fungi</taxon>
        <taxon>Dikarya</taxon>
        <taxon>Basidiomycota</taxon>
        <taxon>Agaricomycotina</taxon>
        <taxon>Tremellomycetes</taxon>
        <taxon>Tremellales</taxon>
        <taxon>Cryptococcaceae</taxon>
        <taxon>Kwoniella</taxon>
    </lineage>
</organism>
<evidence type="ECO:0000313" key="1">
    <source>
        <dbReference type="EMBL" id="WWD20183.1"/>
    </source>
</evidence>
<reference evidence="1" key="2">
    <citation type="submission" date="2024-01" db="EMBL/GenBank/DDBJ databases">
        <title>Comparative genomics of Cryptococcus and Kwoniella reveals pathogenesis evolution and contrasting modes of karyotype evolution via chromosome fusion or intercentromeric recombination.</title>
        <authorList>
            <person name="Coelho M.A."/>
            <person name="David-Palma M."/>
            <person name="Shea T."/>
            <person name="Bowers K."/>
            <person name="McGinley-Smith S."/>
            <person name="Mohammad A.W."/>
            <person name="Gnirke A."/>
            <person name="Yurkov A.M."/>
            <person name="Nowrousian M."/>
            <person name="Sun S."/>
            <person name="Cuomo C.A."/>
            <person name="Heitman J."/>
        </authorList>
    </citation>
    <scope>NUCLEOTIDE SEQUENCE</scope>
    <source>
        <strain evidence="1">CBS 12478</strain>
    </source>
</reference>
<dbReference type="EMBL" id="CP144058">
    <property type="protein sequence ID" value="WWD20183.1"/>
    <property type="molecule type" value="Genomic_DNA"/>
</dbReference>
<protein>
    <submittedName>
        <fullName evidence="1">Uncharacterized protein</fullName>
    </submittedName>
</protein>
<keyword evidence="2" id="KW-1185">Reference proteome</keyword>
<dbReference type="OrthoDB" id="2570790at2759"/>
<dbReference type="GeneID" id="43590122"/>
<accession>A0A5M6BZI3</accession>
<name>A0A5M6BZI3_9TREE</name>
<dbReference type="InterPro" id="IPR016024">
    <property type="entry name" value="ARM-type_fold"/>
</dbReference>
<reference evidence="1" key="1">
    <citation type="submission" date="2017-08" db="EMBL/GenBank/DDBJ databases">
        <authorList>
            <person name="Cuomo C."/>
            <person name="Billmyre B."/>
            <person name="Heitman J."/>
        </authorList>
    </citation>
    <scope>NUCLEOTIDE SEQUENCE</scope>
    <source>
        <strain evidence="1">CBS 12478</strain>
    </source>
</reference>
<sequence length="597" mass="65225">MTELESVTKSLHDLLTDSSQDEGSFSRALETYLTSDESSTKSSACDAFLEVLNEEDEETQNQRRTFLLEDTALTYIPLLLPLTTKCPKSAPALLSLIASYGRPREVVLGLTEGIQYILERSEGFVVSDMEDEEGEGEDDVDWVGLLAELEIILVGCKTAIPRLPNARSTPTLLSVAETISSALPILSHHATLVSSWSVLLAICDLVEVIWEWVQTTSDAGGEQRSILSNLLFEAVTLFGHKVGAKLTERWFLSTFPRFGGPRALGVLEQASAEDWKAGAEVLERARKTAHSLDFTDQDLLDKIINVNSLTPHGSLASLNLLAGGIATDDFSALLPSPLPANILGDCLPILSAALGGSAVDAGTTWTWCLVHRALLQKNEGVERDFASIAEYDDTSMLVELLVPLTAQHPSPIMRLALFKLIGGVITLHPSSSDKIQLFKQLLEPANPFDNIRIQSLSLLREEITADPTLLSTELLSQLTPILFSSNFIQDDSPPSPVDLLNSPLPTIWTECCSLIWFISNRDTSNKTGLKTEYQDQVQEWLAGIETKLGECKVFSSSPSDGQEEQEHGHSHDDLIGEGFVLARWEDALGRAKTAMGL</sequence>
<dbReference type="AlphaFoldDB" id="A0A5M6BZI3"/>